<reference evidence="7 8" key="1">
    <citation type="journal article" date="2024" name="bioRxiv">
        <title>A reference genome for Trichogramma kaykai: A tiny desert-dwelling parasitoid wasp with competing sex-ratio distorters.</title>
        <authorList>
            <person name="Culotta J."/>
            <person name="Lindsey A.R."/>
        </authorList>
    </citation>
    <scope>NUCLEOTIDE SEQUENCE [LARGE SCALE GENOMIC DNA]</scope>
    <source>
        <strain evidence="7 8">KSX58</strain>
    </source>
</reference>
<evidence type="ECO:0000256" key="2">
    <source>
        <dbReference type="ARBA" id="ARBA00022737"/>
    </source>
</evidence>
<evidence type="ECO:0000256" key="1">
    <source>
        <dbReference type="ARBA" id="ARBA00022723"/>
    </source>
</evidence>
<dbReference type="PANTHER" id="PTHR24379:SF127">
    <property type="entry name" value="BLOODY FINGERS-RELATED"/>
    <property type="match status" value="1"/>
</dbReference>
<dbReference type="Gene3D" id="3.30.160.60">
    <property type="entry name" value="Classic Zinc Finger"/>
    <property type="match status" value="2"/>
</dbReference>
<evidence type="ECO:0000259" key="6">
    <source>
        <dbReference type="PROSITE" id="PS50157"/>
    </source>
</evidence>
<keyword evidence="1" id="KW-0479">Metal-binding</keyword>
<protein>
    <recommendedName>
        <fullName evidence="6">C2H2-type domain-containing protein</fullName>
    </recommendedName>
</protein>
<evidence type="ECO:0000313" key="8">
    <source>
        <dbReference type="Proteomes" id="UP001627154"/>
    </source>
</evidence>
<feature type="domain" description="C2H2-type" evidence="6">
    <location>
        <begin position="113"/>
        <end position="141"/>
    </location>
</feature>
<evidence type="ECO:0000256" key="5">
    <source>
        <dbReference type="PROSITE-ProRule" id="PRU00042"/>
    </source>
</evidence>
<dbReference type="SUPFAM" id="SSF57667">
    <property type="entry name" value="beta-beta-alpha zinc fingers"/>
    <property type="match status" value="2"/>
</dbReference>
<dbReference type="PANTHER" id="PTHR24379">
    <property type="entry name" value="KRAB AND ZINC FINGER DOMAIN-CONTAINING"/>
    <property type="match status" value="1"/>
</dbReference>
<evidence type="ECO:0000256" key="3">
    <source>
        <dbReference type="ARBA" id="ARBA00022771"/>
    </source>
</evidence>
<dbReference type="Pfam" id="PF00096">
    <property type="entry name" value="zf-C2H2"/>
    <property type="match status" value="2"/>
</dbReference>
<dbReference type="SMART" id="SM00355">
    <property type="entry name" value="ZnF_C2H2"/>
    <property type="match status" value="4"/>
</dbReference>
<proteinExistence type="predicted"/>
<dbReference type="Proteomes" id="UP001627154">
    <property type="component" value="Unassembled WGS sequence"/>
</dbReference>
<keyword evidence="8" id="KW-1185">Reference proteome</keyword>
<dbReference type="GO" id="GO:0008270">
    <property type="term" value="F:zinc ion binding"/>
    <property type="evidence" value="ECO:0007669"/>
    <property type="project" value="UniProtKB-KW"/>
</dbReference>
<keyword evidence="2" id="KW-0677">Repeat</keyword>
<keyword evidence="3 5" id="KW-0863">Zinc-finger</keyword>
<dbReference type="PROSITE" id="PS00028">
    <property type="entry name" value="ZINC_FINGER_C2H2_1"/>
    <property type="match status" value="3"/>
</dbReference>
<keyword evidence="4" id="KW-0862">Zinc</keyword>
<organism evidence="7 8">
    <name type="scientific">Trichogramma kaykai</name>
    <dbReference type="NCBI Taxonomy" id="54128"/>
    <lineage>
        <taxon>Eukaryota</taxon>
        <taxon>Metazoa</taxon>
        <taxon>Ecdysozoa</taxon>
        <taxon>Arthropoda</taxon>
        <taxon>Hexapoda</taxon>
        <taxon>Insecta</taxon>
        <taxon>Pterygota</taxon>
        <taxon>Neoptera</taxon>
        <taxon>Endopterygota</taxon>
        <taxon>Hymenoptera</taxon>
        <taxon>Apocrita</taxon>
        <taxon>Proctotrupomorpha</taxon>
        <taxon>Chalcidoidea</taxon>
        <taxon>Trichogrammatidae</taxon>
        <taxon>Trichogramma</taxon>
    </lineage>
</organism>
<dbReference type="InterPro" id="IPR036236">
    <property type="entry name" value="Znf_C2H2_sf"/>
</dbReference>
<feature type="domain" description="C2H2-type" evidence="6">
    <location>
        <begin position="172"/>
        <end position="200"/>
    </location>
</feature>
<evidence type="ECO:0000256" key="4">
    <source>
        <dbReference type="ARBA" id="ARBA00022833"/>
    </source>
</evidence>
<feature type="domain" description="C2H2-type" evidence="6">
    <location>
        <begin position="85"/>
        <end position="108"/>
    </location>
</feature>
<comment type="caution">
    <text evidence="7">The sequence shown here is derived from an EMBL/GenBank/DDBJ whole genome shotgun (WGS) entry which is preliminary data.</text>
</comment>
<dbReference type="AlphaFoldDB" id="A0ABD2VWC9"/>
<dbReference type="InterPro" id="IPR013087">
    <property type="entry name" value="Znf_C2H2_type"/>
</dbReference>
<name>A0ABD2VWC9_9HYME</name>
<dbReference type="EMBL" id="JBJJXI010000166">
    <property type="protein sequence ID" value="KAL3384928.1"/>
    <property type="molecule type" value="Genomic_DNA"/>
</dbReference>
<accession>A0ABD2VWC9</accession>
<dbReference type="PROSITE" id="PS50157">
    <property type="entry name" value="ZINC_FINGER_C2H2_2"/>
    <property type="match status" value="3"/>
</dbReference>
<sequence>MSLRSVTYVLASSMAFDIAPPQLPRRQSRVEPAPSIGKRGFVVARLDSRTLLFYCDTCPHRSVDHADFQLHVRSHHPDTWPGGCFVCPRCGLTYESQSDLDVHHSYMHDEAGLKCRRCYSTFGCEAHLRSHESNVHRLSRKRREPQRGDSLGQFFYPRCRQRPNYNQQERKYRCSTCSKIFKGMRNLLAHRRQAHPNPSSRN</sequence>
<evidence type="ECO:0000313" key="7">
    <source>
        <dbReference type="EMBL" id="KAL3384928.1"/>
    </source>
</evidence>
<dbReference type="GO" id="GO:0006355">
    <property type="term" value="P:regulation of DNA-templated transcription"/>
    <property type="evidence" value="ECO:0007669"/>
    <property type="project" value="UniProtKB-ARBA"/>
</dbReference>
<gene>
    <name evidence="7" type="ORF">TKK_019333</name>
</gene>